<evidence type="ECO:0000256" key="1">
    <source>
        <dbReference type="SAM" id="MobiDB-lite"/>
    </source>
</evidence>
<keyword evidence="3" id="KW-1185">Reference proteome</keyword>
<reference evidence="2" key="2">
    <citation type="journal article" date="2021" name="Genome Biol. Evol.">
        <title>Developing a high-quality reference genome for a parasitic bivalve with doubly uniparental inheritance (Bivalvia: Unionida).</title>
        <authorList>
            <person name="Smith C.H."/>
        </authorList>
    </citation>
    <scope>NUCLEOTIDE SEQUENCE</scope>
    <source>
        <strain evidence="2">CHS0354</strain>
        <tissue evidence="2">Mantle</tissue>
    </source>
</reference>
<feature type="region of interest" description="Disordered" evidence="1">
    <location>
        <begin position="16"/>
        <end position="35"/>
    </location>
</feature>
<dbReference type="AlphaFoldDB" id="A0AAE0T2I3"/>
<sequence>MASYYNLVLKKKQKVQNTRLGTGQRERATYSEANRPSYWPEGIPFCSHSNRQDNGAGRVMTSSMMTSVLHSFKKHCLKKIYAGFIPINIASSNSMDEEASARNKVRL</sequence>
<evidence type="ECO:0000313" key="3">
    <source>
        <dbReference type="Proteomes" id="UP001195483"/>
    </source>
</evidence>
<accession>A0AAE0T2I3</accession>
<proteinExistence type="predicted"/>
<reference evidence="2" key="3">
    <citation type="submission" date="2023-05" db="EMBL/GenBank/DDBJ databases">
        <authorList>
            <person name="Smith C.H."/>
        </authorList>
    </citation>
    <scope>NUCLEOTIDE SEQUENCE</scope>
    <source>
        <strain evidence="2">CHS0354</strain>
        <tissue evidence="2">Mantle</tissue>
    </source>
</reference>
<dbReference type="Proteomes" id="UP001195483">
    <property type="component" value="Unassembled WGS sequence"/>
</dbReference>
<reference evidence="2" key="1">
    <citation type="journal article" date="2021" name="Genome Biol. Evol.">
        <title>A High-Quality Reference Genome for a Parasitic Bivalve with Doubly Uniparental Inheritance (Bivalvia: Unionida).</title>
        <authorList>
            <person name="Smith C.H."/>
        </authorList>
    </citation>
    <scope>NUCLEOTIDE SEQUENCE</scope>
    <source>
        <strain evidence="2">CHS0354</strain>
    </source>
</reference>
<protein>
    <submittedName>
        <fullName evidence="2">Uncharacterized protein</fullName>
    </submittedName>
</protein>
<organism evidence="2 3">
    <name type="scientific">Potamilus streckersoni</name>
    <dbReference type="NCBI Taxonomy" id="2493646"/>
    <lineage>
        <taxon>Eukaryota</taxon>
        <taxon>Metazoa</taxon>
        <taxon>Spiralia</taxon>
        <taxon>Lophotrochozoa</taxon>
        <taxon>Mollusca</taxon>
        <taxon>Bivalvia</taxon>
        <taxon>Autobranchia</taxon>
        <taxon>Heteroconchia</taxon>
        <taxon>Palaeoheterodonta</taxon>
        <taxon>Unionida</taxon>
        <taxon>Unionoidea</taxon>
        <taxon>Unionidae</taxon>
        <taxon>Ambleminae</taxon>
        <taxon>Lampsilini</taxon>
        <taxon>Potamilus</taxon>
    </lineage>
</organism>
<comment type="caution">
    <text evidence="2">The sequence shown here is derived from an EMBL/GenBank/DDBJ whole genome shotgun (WGS) entry which is preliminary data.</text>
</comment>
<dbReference type="EMBL" id="JAEAOA010000165">
    <property type="protein sequence ID" value="KAK3602313.1"/>
    <property type="molecule type" value="Genomic_DNA"/>
</dbReference>
<evidence type="ECO:0000313" key="2">
    <source>
        <dbReference type="EMBL" id="KAK3602313.1"/>
    </source>
</evidence>
<gene>
    <name evidence="2" type="ORF">CHS0354_001748</name>
</gene>
<name>A0AAE0T2I3_9BIVA</name>